<dbReference type="Gene3D" id="3.90.182.10">
    <property type="entry name" value="Toxin - Anthrax Protective Antigen,domain 1"/>
    <property type="match status" value="1"/>
</dbReference>
<gene>
    <name evidence="3" type="ORF">SOCEGT47_032560</name>
</gene>
<proteinExistence type="predicted"/>
<reference evidence="3 4" key="1">
    <citation type="submission" date="2015-09" db="EMBL/GenBank/DDBJ databases">
        <title>Sorangium comparison.</title>
        <authorList>
            <person name="Zaburannyi N."/>
            <person name="Bunk B."/>
            <person name="Overmann J."/>
            <person name="Mueller R."/>
        </authorList>
    </citation>
    <scope>NUCLEOTIDE SEQUENCE [LARGE SCALE GENOMIC DNA]</scope>
    <source>
        <strain evidence="3 4">So ceGT47</strain>
    </source>
</reference>
<keyword evidence="1" id="KW-1133">Transmembrane helix</keyword>
<dbReference type="SUPFAM" id="SSF56988">
    <property type="entry name" value="Anthrax protective antigen"/>
    <property type="match status" value="1"/>
</dbReference>
<keyword evidence="1" id="KW-0812">Transmembrane</keyword>
<accession>A0A4P2Q0N7</accession>
<protein>
    <recommendedName>
        <fullName evidence="2">PA14 domain-containing protein</fullName>
    </recommendedName>
</protein>
<dbReference type="InterPro" id="IPR011658">
    <property type="entry name" value="PA14_dom"/>
</dbReference>
<dbReference type="InterPro" id="IPR037524">
    <property type="entry name" value="PA14/GLEYA"/>
</dbReference>
<name>A0A4P2Q0N7_SORCE</name>
<evidence type="ECO:0000313" key="4">
    <source>
        <dbReference type="Proteomes" id="UP000295781"/>
    </source>
</evidence>
<evidence type="ECO:0000259" key="2">
    <source>
        <dbReference type="PROSITE" id="PS51820"/>
    </source>
</evidence>
<evidence type="ECO:0000313" key="3">
    <source>
        <dbReference type="EMBL" id="AUX22749.1"/>
    </source>
</evidence>
<dbReference type="OrthoDB" id="5513570at2"/>
<dbReference type="SMART" id="SM00758">
    <property type="entry name" value="PA14"/>
    <property type="match status" value="1"/>
</dbReference>
<sequence length="229" mass="24510">MTGFVVWWRRTSVAVKVAAAACVAVVTVVLVGRCGVTRRSGPALVSGAVVTIDTVPAAPPGVVVIEQATDFGGPLSSGVNALRGLVYFVPDGTSHLRNTVSLSPVAVLYASRLDISPRSWQSGFPGVPGGRNEWFQIMYEGDLVTSRSGAHRFEVLSDDGSRLFIDDHLVVENDGRHPPTSARGAIVLQPGKHRIRVGYFQGPRFEIALQLFVTPPDGARQILDVSRVL</sequence>
<dbReference type="EMBL" id="CP012670">
    <property type="protein sequence ID" value="AUX22749.1"/>
    <property type="molecule type" value="Genomic_DNA"/>
</dbReference>
<feature type="transmembrane region" description="Helical" evidence="1">
    <location>
        <begin position="12"/>
        <end position="31"/>
    </location>
</feature>
<keyword evidence="1" id="KW-0472">Membrane</keyword>
<evidence type="ECO:0000256" key="1">
    <source>
        <dbReference type="SAM" id="Phobius"/>
    </source>
</evidence>
<feature type="domain" description="PA14" evidence="2">
    <location>
        <begin position="77"/>
        <end position="227"/>
    </location>
</feature>
<dbReference type="AlphaFoldDB" id="A0A4P2Q0N7"/>
<dbReference type="RefSeq" id="WP_129347859.1">
    <property type="nucleotide sequence ID" value="NZ_CP012670.1"/>
</dbReference>
<organism evidence="3 4">
    <name type="scientific">Sorangium cellulosum</name>
    <name type="common">Polyangium cellulosum</name>
    <dbReference type="NCBI Taxonomy" id="56"/>
    <lineage>
        <taxon>Bacteria</taxon>
        <taxon>Pseudomonadati</taxon>
        <taxon>Myxococcota</taxon>
        <taxon>Polyangia</taxon>
        <taxon>Polyangiales</taxon>
        <taxon>Polyangiaceae</taxon>
        <taxon>Sorangium</taxon>
    </lineage>
</organism>
<dbReference type="Pfam" id="PF07691">
    <property type="entry name" value="PA14"/>
    <property type="match status" value="1"/>
</dbReference>
<dbReference type="PROSITE" id="PS51820">
    <property type="entry name" value="PA14"/>
    <property type="match status" value="1"/>
</dbReference>
<dbReference type="Proteomes" id="UP000295781">
    <property type="component" value="Chromosome"/>
</dbReference>